<dbReference type="SMART" id="SM00382">
    <property type="entry name" value="AAA"/>
    <property type="match status" value="1"/>
</dbReference>
<feature type="compositionally biased region" description="Basic and acidic residues" evidence="1">
    <location>
        <begin position="361"/>
        <end position="380"/>
    </location>
</feature>
<dbReference type="SUPFAM" id="SSF52540">
    <property type="entry name" value="P-loop containing nucleoside triphosphate hydrolases"/>
    <property type="match status" value="1"/>
</dbReference>
<dbReference type="OrthoDB" id="10042665at2759"/>
<dbReference type="EMBL" id="CP069043">
    <property type="protein sequence ID" value="QRD06664.1"/>
    <property type="molecule type" value="Genomic_DNA"/>
</dbReference>
<dbReference type="Gene3D" id="3.40.50.300">
    <property type="entry name" value="P-loop containing nucleotide triphosphate hydrolases"/>
    <property type="match status" value="1"/>
</dbReference>
<feature type="compositionally biased region" description="Polar residues" evidence="1">
    <location>
        <begin position="1115"/>
        <end position="1130"/>
    </location>
</feature>
<proteinExistence type="predicted"/>
<evidence type="ECO:0000259" key="2">
    <source>
        <dbReference type="SMART" id="SM00382"/>
    </source>
</evidence>
<dbReference type="CDD" id="cd19481">
    <property type="entry name" value="RecA-like_protease"/>
    <property type="match status" value="1"/>
</dbReference>
<dbReference type="GO" id="GO:0005524">
    <property type="term" value="F:ATP binding"/>
    <property type="evidence" value="ECO:0007669"/>
    <property type="project" value="InterPro"/>
</dbReference>
<feature type="region of interest" description="Disordered" evidence="1">
    <location>
        <begin position="1004"/>
        <end position="1133"/>
    </location>
</feature>
<feature type="compositionally biased region" description="Gly residues" evidence="1">
    <location>
        <begin position="1202"/>
        <end position="1218"/>
    </location>
</feature>
<dbReference type="Pfam" id="PF22942">
    <property type="entry name" value="DUF7025"/>
    <property type="match status" value="1"/>
</dbReference>
<dbReference type="InterPro" id="IPR003959">
    <property type="entry name" value="ATPase_AAA_core"/>
</dbReference>
<dbReference type="OMA" id="HCAYIDF"/>
<evidence type="ECO:0000313" key="4">
    <source>
        <dbReference type="Proteomes" id="UP000663193"/>
    </source>
</evidence>
<dbReference type="InterPro" id="IPR003593">
    <property type="entry name" value="AAA+_ATPase"/>
</dbReference>
<feature type="region of interest" description="Disordered" evidence="1">
    <location>
        <begin position="1"/>
        <end position="46"/>
    </location>
</feature>
<feature type="compositionally biased region" description="Low complexity" evidence="1">
    <location>
        <begin position="1161"/>
        <end position="1174"/>
    </location>
</feature>
<accession>A0A7U2IBA7</accession>
<dbReference type="Pfam" id="PF00004">
    <property type="entry name" value="AAA"/>
    <property type="match status" value="1"/>
</dbReference>
<feature type="domain" description="AAA+ ATPase" evidence="2">
    <location>
        <begin position="757"/>
        <end position="882"/>
    </location>
</feature>
<reference evidence="4" key="1">
    <citation type="journal article" date="2021" name="BMC Genomics">
        <title>Chromosome-level genome assembly and manually-curated proteome of model necrotroph Parastagonospora nodorum Sn15 reveals a genome-wide trove of candidate effector homologs, and redundancy of virulence-related functions within an accessory chromosome.</title>
        <authorList>
            <person name="Bertazzoni S."/>
            <person name="Jones D.A.B."/>
            <person name="Phan H.T."/>
            <person name="Tan K.-C."/>
            <person name="Hane J.K."/>
        </authorList>
    </citation>
    <scope>NUCLEOTIDE SEQUENCE [LARGE SCALE GENOMIC DNA]</scope>
    <source>
        <strain evidence="4">SN15 / ATCC MYA-4574 / FGSC 10173)</strain>
    </source>
</reference>
<feature type="region of interest" description="Disordered" evidence="1">
    <location>
        <begin position="1152"/>
        <end position="1218"/>
    </location>
</feature>
<feature type="compositionally biased region" description="Polar residues" evidence="1">
    <location>
        <begin position="1051"/>
        <end position="1072"/>
    </location>
</feature>
<dbReference type="PANTHER" id="PTHR46411">
    <property type="entry name" value="FAMILY ATPASE, PUTATIVE-RELATED"/>
    <property type="match status" value="1"/>
</dbReference>
<dbReference type="InterPro" id="IPR027417">
    <property type="entry name" value="P-loop_NTPase"/>
</dbReference>
<evidence type="ECO:0000256" key="1">
    <source>
        <dbReference type="SAM" id="MobiDB-lite"/>
    </source>
</evidence>
<keyword evidence="4" id="KW-1185">Reference proteome</keyword>
<dbReference type="InterPro" id="IPR054289">
    <property type="entry name" value="DUF7025"/>
</dbReference>
<gene>
    <name evidence="3" type="ORF">JI435_135730</name>
</gene>
<name>A0A7U2IBA7_PHANO</name>
<dbReference type="VEuPathDB" id="FungiDB:JI435_135730"/>
<dbReference type="GO" id="GO:0016887">
    <property type="term" value="F:ATP hydrolysis activity"/>
    <property type="evidence" value="ECO:0007669"/>
    <property type="project" value="InterPro"/>
</dbReference>
<dbReference type="AlphaFoldDB" id="A0A7U2IBA7"/>
<dbReference type="Pfam" id="PF23232">
    <property type="entry name" value="AAA_lid_13"/>
    <property type="match status" value="1"/>
</dbReference>
<feature type="region of interest" description="Disordered" evidence="1">
    <location>
        <begin position="351"/>
        <end position="396"/>
    </location>
</feature>
<sequence length="1218" mass="137733">MESTLVSQPDVASNVRVEDATNGNPTDDNDSDTKVSNEKFSPALNVAAQDTPQYTEIPIDNSQPHPQHVQERLAVIETKIDRFVDLFDPPKLDESLERERDMEYFEDQHGEKFDLHRKSAREYLEHVMWFMGHSRREFELSTKARREREESRKEAIKKDRLNDDKMELLEELCATAYMEGRAAEMDWMGWLDFIKPKGSYENSALFPLTAAIGDPEPQIILPIYTSAYRAEVHVREPMARVIERPTDHGFPNGSPSQELLPERIKIHSEPLARILIAVLDARLTWNPNGLDGSNVFLRPFREFIYYEKQLREYLEKIEARFKRVQVIEGKLVTSMKTGEGAALEDRAVEAGDVGEAEDASDDRQLGPHKATENSRLHPDQTTEQSRTVSEDGSGHNSVASLMHLRSLVRFMDTEIIPKTKYIASKECLKIFFHDLWHLFQPGNEVVDQGEKQGYRVVRIEIPRHKVEDPWLRWTYRKFGKADDSDEDDAEEEEDDPVKVHCAYIDFDGKQFGPVSVKFTIQPYGGLRDIRSLPVYPLRYAKDTKFREKLIDRGKMLLDVAKFRPMYYTGYTLDTRDEIDSQVVVDFSEALANEARRKWTPKIDSLRTAPDKGDVDEKCSAACCAGQGVGDDKYIDSRLTEDFVKSLLPDRSLGAPSLLLSPRPLEETQVNEPTEDEYVVMTYRVFAFVLRSRKWAQLDLTFLRYQNKDARDFTLSAFDQLALPDGHRDMVESLVTQHFRDRKSNSNEQTDIVKGKGKGLILLLHGAPGVGKTTTAEGVAERFQKPLFQITCGDLGNTARDVEGELEKNFSLASRWGCILLLDEADVFLSARERKDFERNGLVAVFLRVLEYYAGILFLTTNRIGDFDEAFASRIHMSLYYPELDEAKTRKVFTLNLDLIEQRFRRQGRKITYDASSIESFAGHHFHNFKYNRWNGRQIRNLCQTALALAEFDAHGRGIDAKIKSDATIQLQLKYFETVRKAYLDFGQYLGDVRGTQSDQRAYDNALRSKKDTPFQTTPSRFSARGDDPGARHVSSLSESQSSAQGDPFTSFGGQNYTSGGSSNMRASYSQPYSPGHGYASNPGMARYDGPQGYPQANSQQNQQGQHNPNHFPMQQVPQMGFNPQAQQNMGAPNMGAPNIGAQNMGMPYMGMPYNQPGQAHPMQQPQGQNLQAPQYNYPAMQGGPQSDTMGGANSPGQVAQGGPVGDPRLGGGPGSSDR</sequence>
<organism evidence="3 4">
    <name type="scientific">Phaeosphaeria nodorum (strain SN15 / ATCC MYA-4574 / FGSC 10173)</name>
    <name type="common">Glume blotch fungus</name>
    <name type="synonym">Parastagonospora nodorum</name>
    <dbReference type="NCBI Taxonomy" id="321614"/>
    <lineage>
        <taxon>Eukaryota</taxon>
        <taxon>Fungi</taxon>
        <taxon>Dikarya</taxon>
        <taxon>Ascomycota</taxon>
        <taxon>Pezizomycotina</taxon>
        <taxon>Dothideomycetes</taxon>
        <taxon>Pleosporomycetidae</taxon>
        <taxon>Pleosporales</taxon>
        <taxon>Pleosporineae</taxon>
        <taxon>Phaeosphaeriaceae</taxon>
        <taxon>Parastagonospora</taxon>
    </lineage>
</organism>
<dbReference type="Proteomes" id="UP000663193">
    <property type="component" value="Chromosome 21"/>
</dbReference>
<feature type="compositionally biased region" description="Polar residues" evidence="1">
    <location>
        <begin position="1"/>
        <end position="11"/>
    </location>
</feature>
<dbReference type="InterPro" id="IPR056599">
    <property type="entry name" value="AAA_lid_fung"/>
</dbReference>
<protein>
    <recommendedName>
        <fullName evidence="2">AAA+ ATPase domain-containing protein</fullName>
    </recommendedName>
</protein>
<dbReference type="PANTHER" id="PTHR46411:SF2">
    <property type="entry name" value="AAA+ ATPASE DOMAIN-CONTAINING PROTEIN"/>
    <property type="match status" value="1"/>
</dbReference>
<evidence type="ECO:0000313" key="3">
    <source>
        <dbReference type="EMBL" id="QRD06664.1"/>
    </source>
</evidence>
<feature type="compositionally biased region" description="Low complexity" evidence="1">
    <location>
        <begin position="1091"/>
        <end position="1110"/>
    </location>
</feature>